<proteinExistence type="predicted"/>
<keyword evidence="2" id="KW-1185">Reference proteome</keyword>
<sequence length="91" mass="10647">MLFNCTDYKCRKEHFHDWIDYYHNELDKSLSIFGLKANYVFPRDQLDVDLTRYGRMNLGQSIVLAKVTLLKPDEAGKMKEAMQSADVSHMT</sequence>
<organism evidence="1 2">
    <name type="scientific">Operophtera brumata</name>
    <name type="common">Winter moth</name>
    <name type="synonym">Phalaena brumata</name>
    <dbReference type="NCBI Taxonomy" id="104452"/>
    <lineage>
        <taxon>Eukaryota</taxon>
        <taxon>Metazoa</taxon>
        <taxon>Ecdysozoa</taxon>
        <taxon>Arthropoda</taxon>
        <taxon>Hexapoda</taxon>
        <taxon>Insecta</taxon>
        <taxon>Pterygota</taxon>
        <taxon>Neoptera</taxon>
        <taxon>Endopterygota</taxon>
        <taxon>Lepidoptera</taxon>
        <taxon>Glossata</taxon>
        <taxon>Ditrysia</taxon>
        <taxon>Geometroidea</taxon>
        <taxon>Geometridae</taxon>
        <taxon>Larentiinae</taxon>
        <taxon>Operophtera</taxon>
    </lineage>
</organism>
<accession>A0A0L7LP64</accession>
<evidence type="ECO:0000313" key="1">
    <source>
        <dbReference type="EMBL" id="KOB77011.1"/>
    </source>
</evidence>
<dbReference type="AlphaFoldDB" id="A0A0L7LP64"/>
<dbReference type="EMBL" id="JTDY01000475">
    <property type="protein sequence ID" value="KOB77011.1"/>
    <property type="molecule type" value="Genomic_DNA"/>
</dbReference>
<evidence type="ECO:0000313" key="2">
    <source>
        <dbReference type="Proteomes" id="UP000037510"/>
    </source>
</evidence>
<dbReference type="PANTHER" id="PTHR11012">
    <property type="entry name" value="PROTEIN KINASE-LIKE DOMAIN-CONTAINING"/>
    <property type="match status" value="1"/>
</dbReference>
<protein>
    <submittedName>
        <fullName evidence="1">Uncharacterized protein</fullName>
    </submittedName>
</protein>
<reference evidence="1 2" key="1">
    <citation type="journal article" date="2015" name="Genome Biol. Evol.">
        <title>The genome of winter moth (Operophtera brumata) provides a genomic perspective on sexual dimorphism and phenology.</title>
        <authorList>
            <person name="Derks M.F."/>
            <person name="Smit S."/>
            <person name="Salis L."/>
            <person name="Schijlen E."/>
            <person name="Bossers A."/>
            <person name="Mateman C."/>
            <person name="Pijl A.S."/>
            <person name="de Ridder D."/>
            <person name="Groenen M.A."/>
            <person name="Visser M.E."/>
            <person name="Megens H.J."/>
        </authorList>
    </citation>
    <scope>NUCLEOTIDE SEQUENCE [LARGE SCALE GENOMIC DNA]</scope>
    <source>
        <strain evidence="1">WM2013NL</strain>
        <tissue evidence="1">Head and thorax</tissue>
    </source>
</reference>
<dbReference type="PANTHER" id="PTHR11012:SF30">
    <property type="entry name" value="PROTEIN KINASE-LIKE DOMAIN-CONTAINING"/>
    <property type="match status" value="1"/>
</dbReference>
<gene>
    <name evidence="1" type="ORF">OBRU01_04782</name>
</gene>
<dbReference type="Proteomes" id="UP000037510">
    <property type="component" value="Unassembled WGS sequence"/>
</dbReference>
<comment type="caution">
    <text evidence="1">The sequence shown here is derived from an EMBL/GenBank/DDBJ whole genome shotgun (WGS) entry which is preliminary data.</text>
</comment>
<name>A0A0L7LP64_OPEBR</name>